<feature type="domain" description="Solute-binding protein family 5" evidence="5">
    <location>
        <begin position="64"/>
        <end position="497"/>
    </location>
</feature>
<dbReference type="Pfam" id="PF00496">
    <property type="entry name" value="SBP_bac_5"/>
    <property type="match status" value="1"/>
</dbReference>
<dbReference type="SUPFAM" id="SSF53850">
    <property type="entry name" value="Periplasmic binding protein-like II"/>
    <property type="match status" value="1"/>
</dbReference>
<comment type="similarity">
    <text evidence="2">Belongs to the bacterial solute-binding protein 5 family.</text>
</comment>
<evidence type="ECO:0000256" key="1">
    <source>
        <dbReference type="ARBA" id="ARBA00004196"/>
    </source>
</evidence>
<gene>
    <name evidence="6" type="ORF">JOF56_006760</name>
</gene>
<evidence type="ECO:0000256" key="4">
    <source>
        <dbReference type="ARBA" id="ARBA00022729"/>
    </source>
</evidence>
<keyword evidence="4" id="KW-0732">Signal</keyword>
<name>A0ABS4TQZ8_9PSEU</name>
<evidence type="ECO:0000313" key="6">
    <source>
        <dbReference type="EMBL" id="MBP2326375.1"/>
    </source>
</evidence>
<dbReference type="PANTHER" id="PTHR30290:SF10">
    <property type="entry name" value="PERIPLASMIC OLIGOPEPTIDE-BINDING PROTEIN-RELATED"/>
    <property type="match status" value="1"/>
</dbReference>
<evidence type="ECO:0000256" key="3">
    <source>
        <dbReference type="ARBA" id="ARBA00022448"/>
    </source>
</evidence>
<evidence type="ECO:0000259" key="5">
    <source>
        <dbReference type="Pfam" id="PF00496"/>
    </source>
</evidence>
<keyword evidence="3" id="KW-0813">Transport</keyword>
<dbReference type="Gene3D" id="3.10.105.10">
    <property type="entry name" value="Dipeptide-binding Protein, Domain 3"/>
    <property type="match status" value="1"/>
</dbReference>
<reference evidence="6 7" key="1">
    <citation type="submission" date="2021-03" db="EMBL/GenBank/DDBJ databases">
        <title>Sequencing the genomes of 1000 actinobacteria strains.</title>
        <authorList>
            <person name="Klenk H.-P."/>
        </authorList>
    </citation>
    <scope>NUCLEOTIDE SEQUENCE [LARGE SCALE GENOMIC DNA]</scope>
    <source>
        <strain evidence="6 7">DSM 46670</strain>
    </source>
</reference>
<comment type="caution">
    <text evidence="6">The sequence shown here is derived from an EMBL/GenBank/DDBJ whole genome shotgun (WGS) entry which is preliminary data.</text>
</comment>
<sequence length="582" mass="65490">MEQKLPGGVATWACAPGFPPAVIFPFTPAERFGTRNRYEFQFLMYRPLFWMGRDGKPEIDYSLSLADEPEWDDDGRTVTVRIKPWKWSNGETVCADNVMFWMNMLSRKGPRFGAYTEGYFPDNLVSYEKVAEDRVSFTFDRVYAKNWVVMNQLTMIIPMPKAWDRTADGPVDATHDAEQAEAVYEYLLAENGPMVAETNAHRTKWAGSPVWSVVNGPWRLKSYTEEGIVTFVPNEHYSGPNPAQLDEFRQIPTSSDEEEYELLKSGDAIQVGFLPPALGVQPDNDPTVGGPNPLGDRFNLVPQILFNVRYMQMNFTNSTIAGTLIRQAYVRQALQSCLDQDFASREIYQGYGWAQTGPVPVLPASDLVSPKLRDGKSFWPFDVDRARELLADNGWDTSVMPAVCVDEGKAGVPAGTKLSFLLRYVEGRAALTRFMEQFKVDAAKAGIELRLSEVYGSVLVAEDCPGPPTPDNPKLWEISTWNGGWVYDYPTGEALFQSGAAFNCSNYPDAHADALIDKSVTSDDINALYEYQEYISEQVPVLFLPNTPWRLFEVASNLRGFTPINPYGMVNPENWYYVEETS</sequence>
<evidence type="ECO:0000313" key="7">
    <source>
        <dbReference type="Proteomes" id="UP001519332"/>
    </source>
</evidence>
<dbReference type="PANTHER" id="PTHR30290">
    <property type="entry name" value="PERIPLASMIC BINDING COMPONENT OF ABC TRANSPORTER"/>
    <property type="match status" value="1"/>
</dbReference>
<dbReference type="Proteomes" id="UP001519332">
    <property type="component" value="Unassembled WGS sequence"/>
</dbReference>
<proteinExistence type="inferred from homology"/>
<protein>
    <submittedName>
        <fullName evidence="6">Peptide/nickel transport system substrate-binding protein</fullName>
    </submittedName>
</protein>
<dbReference type="InterPro" id="IPR000914">
    <property type="entry name" value="SBP_5_dom"/>
</dbReference>
<organism evidence="6 7">
    <name type="scientific">Kibdelosporangium banguiense</name>
    <dbReference type="NCBI Taxonomy" id="1365924"/>
    <lineage>
        <taxon>Bacteria</taxon>
        <taxon>Bacillati</taxon>
        <taxon>Actinomycetota</taxon>
        <taxon>Actinomycetes</taxon>
        <taxon>Pseudonocardiales</taxon>
        <taxon>Pseudonocardiaceae</taxon>
        <taxon>Kibdelosporangium</taxon>
    </lineage>
</organism>
<dbReference type="RefSeq" id="WP_209643447.1">
    <property type="nucleotide sequence ID" value="NZ_JAGINW010000001.1"/>
</dbReference>
<dbReference type="InterPro" id="IPR039424">
    <property type="entry name" value="SBP_5"/>
</dbReference>
<dbReference type="Gene3D" id="3.40.190.10">
    <property type="entry name" value="Periplasmic binding protein-like II"/>
    <property type="match status" value="1"/>
</dbReference>
<dbReference type="EMBL" id="JAGINW010000001">
    <property type="protein sequence ID" value="MBP2326375.1"/>
    <property type="molecule type" value="Genomic_DNA"/>
</dbReference>
<keyword evidence="7" id="KW-1185">Reference proteome</keyword>
<comment type="subcellular location">
    <subcellularLocation>
        <location evidence="1">Cell envelope</location>
    </subcellularLocation>
</comment>
<evidence type="ECO:0000256" key="2">
    <source>
        <dbReference type="ARBA" id="ARBA00005695"/>
    </source>
</evidence>
<accession>A0ABS4TQZ8</accession>